<evidence type="ECO:0000313" key="2">
    <source>
        <dbReference type="Proteomes" id="UP000094526"/>
    </source>
</evidence>
<protein>
    <submittedName>
        <fullName evidence="1">Uncharacterized protein</fullName>
    </submittedName>
</protein>
<dbReference type="EMBL" id="LGRB01000008">
    <property type="protein sequence ID" value="OCT53274.1"/>
    <property type="molecule type" value="Genomic_DNA"/>
</dbReference>
<comment type="caution">
    <text evidence="1">The sequence shown here is derived from an EMBL/GenBank/DDBJ whole genome shotgun (WGS) entry which is preliminary data.</text>
</comment>
<dbReference type="Proteomes" id="UP000094526">
    <property type="component" value="Unassembled WGS sequence"/>
</dbReference>
<evidence type="ECO:0000313" key="1">
    <source>
        <dbReference type="EMBL" id="OCT53274.1"/>
    </source>
</evidence>
<dbReference type="VEuPathDB" id="FungiDB:CLCR_10955"/>
<dbReference type="AlphaFoldDB" id="A0A1C1CXK7"/>
<keyword evidence="2" id="KW-1185">Reference proteome</keyword>
<reference evidence="2" key="1">
    <citation type="submission" date="2015-07" db="EMBL/GenBank/DDBJ databases">
        <authorList>
            <person name="Teixeira M.M."/>
            <person name="Souza R.C."/>
            <person name="Almeida L.G."/>
            <person name="Vicente V.A."/>
            <person name="de Hoog S."/>
            <person name="Bocca A.L."/>
            <person name="de Almeida S.R."/>
            <person name="Vasconcelos A.T."/>
            <person name="Felipe M.S."/>
        </authorList>
    </citation>
    <scope>NUCLEOTIDE SEQUENCE [LARGE SCALE GENOMIC DNA]</scope>
    <source>
        <strain evidence="2">KSF</strain>
    </source>
</reference>
<accession>A0A1C1CXK7</accession>
<organism evidence="1 2">
    <name type="scientific">Cladophialophora carrionii</name>
    <dbReference type="NCBI Taxonomy" id="86049"/>
    <lineage>
        <taxon>Eukaryota</taxon>
        <taxon>Fungi</taxon>
        <taxon>Dikarya</taxon>
        <taxon>Ascomycota</taxon>
        <taxon>Pezizomycotina</taxon>
        <taxon>Eurotiomycetes</taxon>
        <taxon>Chaetothyriomycetidae</taxon>
        <taxon>Chaetothyriales</taxon>
        <taxon>Herpotrichiellaceae</taxon>
        <taxon>Cladophialophora</taxon>
    </lineage>
</organism>
<proteinExistence type="predicted"/>
<sequence>MGSYVNKGRVVSVIRMAESTQAYTRARSSGTADAWIDEPEIGPPRVFQVECWQDTVLLKPSGQDENPFSMVFADFLHGLHRGDPLGIALFRDRGAIGSAHIWDFRET</sequence>
<name>A0A1C1CXK7_9EURO</name>
<gene>
    <name evidence="1" type="ORF">CLCR_10955</name>
</gene>